<keyword evidence="12 16" id="KW-0833">Ubl conjugation pathway</keyword>
<keyword evidence="10" id="KW-0677">Repeat</keyword>
<dbReference type="PROSITE" id="PS50089">
    <property type="entry name" value="ZF_RING_2"/>
    <property type="match status" value="1"/>
</dbReference>
<dbReference type="Pfam" id="PF13639">
    <property type="entry name" value="zf-RING_2"/>
    <property type="match status" value="1"/>
</dbReference>
<evidence type="ECO:0000313" key="19">
    <source>
        <dbReference type="Proteomes" id="UP001218218"/>
    </source>
</evidence>
<comment type="subcellular location">
    <subcellularLocation>
        <location evidence="2">Cytoplasm</location>
        <location evidence="2">Cytosol</location>
    </subcellularLocation>
</comment>
<reference evidence="18" key="1">
    <citation type="submission" date="2023-03" db="EMBL/GenBank/DDBJ databases">
        <title>Massive genome expansion in bonnet fungi (Mycena s.s.) driven by repeated elements and novel gene families across ecological guilds.</title>
        <authorList>
            <consortium name="Lawrence Berkeley National Laboratory"/>
            <person name="Harder C.B."/>
            <person name="Miyauchi S."/>
            <person name="Viragh M."/>
            <person name="Kuo A."/>
            <person name="Thoen E."/>
            <person name="Andreopoulos B."/>
            <person name="Lu D."/>
            <person name="Skrede I."/>
            <person name="Drula E."/>
            <person name="Henrissat B."/>
            <person name="Morin E."/>
            <person name="Kohler A."/>
            <person name="Barry K."/>
            <person name="LaButti K."/>
            <person name="Morin E."/>
            <person name="Salamov A."/>
            <person name="Lipzen A."/>
            <person name="Mereny Z."/>
            <person name="Hegedus B."/>
            <person name="Baldrian P."/>
            <person name="Stursova M."/>
            <person name="Weitz H."/>
            <person name="Taylor A."/>
            <person name="Grigoriev I.V."/>
            <person name="Nagy L.G."/>
            <person name="Martin F."/>
            <person name="Kauserud H."/>
        </authorList>
    </citation>
    <scope>NUCLEOTIDE SEQUENCE</scope>
    <source>
        <strain evidence="18">CBHHK002</strain>
    </source>
</reference>
<evidence type="ECO:0000256" key="3">
    <source>
        <dbReference type="ARBA" id="ARBA00004906"/>
    </source>
</evidence>
<dbReference type="InterPro" id="IPR039804">
    <property type="entry name" value="RING-CH-C4HC3_LTN1"/>
</dbReference>
<dbReference type="SUPFAM" id="SSF57850">
    <property type="entry name" value="RING/U-box"/>
    <property type="match status" value="1"/>
</dbReference>
<dbReference type="GO" id="GO:1990112">
    <property type="term" value="C:RQC complex"/>
    <property type="evidence" value="ECO:0007669"/>
    <property type="project" value="UniProtKB-UniRule"/>
</dbReference>
<evidence type="ECO:0000256" key="15">
    <source>
        <dbReference type="PROSITE-ProRule" id="PRU00175"/>
    </source>
</evidence>
<accession>A0AAD6Z4H1</accession>
<comment type="catalytic activity">
    <reaction evidence="1 16">
        <text>S-ubiquitinyl-[E2 ubiquitin-conjugating enzyme]-L-cysteine + [acceptor protein]-L-lysine = [E2 ubiquitin-conjugating enzyme]-L-cysteine + N(6)-ubiquitinyl-[acceptor protein]-L-lysine.</text>
        <dbReference type="EC" id="2.3.2.27"/>
    </reaction>
</comment>
<keyword evidence="11 15" id="KW-0863">Zinc-finger</keyword>
<evidence type="ECO:0000256" key="14">
    <source>
        <dbReference type="ARBA" id="ARBA00055150"/>
    </source>
</evidence>
<dbReference type="GO" id="GO:0005829">
    <property type="term" value="C:cytosol"/>
    <property type="evidence" value="ECO:0007669"/>
    <property type="project" value="UniProtKB-SubCell"/>
</dbReference>
<gene>
    <name evidence="18" type="ORF">DFH08DRAFT_901677</name>
</gene>
<evidence type="ECO:0000256" key="7">
    <source>
        <dbReference type="ARBA" id="ARBA00022490"/>
    </source>
</evidence>
<comment type="similarity">
    <text evidence="4 16">Belongs to the LTN1 family.</text>
</comment>
<dbReference type="EMBL" id="JARIHO010000091">
    <property type="protein sequence ID" value="KAJ7306773.1"/>
    <property type="molecule type" value="Genomic_DNA"/>
</dbReference>
<dbReference type="InterPro" id="IPR054478">
    <property type="entry name" value="LTN1_UBC"/>
</dbReference>
<dbReference type="Gene3D" id="3.30.40.10">
    <property type="entry name" value="Zinc/RING finger domain, C3HC4 (zinc finger)"/>
    <property type="match status" value="1"/>
</dbReference>
<dbReference type="PANTHER" id="PTHR12389">
    <property type="entry name" value="ZINC FINGER PROTEIN 294"/>
    <property type="match status" value="1"/>
</dbReference>
<keyword evidence="9 16" id="KW-0479">Metal-binding</keyword>
<evidence type="ECO:0000256" key="10">
    <source>
        <dbReference type="ARBA" id="ARBA00022737"/>
    </source>
</evidence>
<evidence type="ECO:0000256" key="13">
    <source>
        <dbReference type="ARBA" id="ARBA00022833"/>
    </source>
</evidence>
<dbReference type="EC" id="2.3.2.27" evidence="5 16"/>
<feature type="domain" description="RING-type" evidence="17">
    <location>
        <begin position="963"/>
        <end position="1010"/>
    </location>
</feature>
<evidence type="ECO:0000256" key="4">
    <source>
        <dbReference type="ARBA" id="ARBA00007997"/>
    </source>
</evidence>
<dbReference type="GO" id="GO:1990116">
    <property type="term" value="P:ribosome-associated ubiquitin-dependent protein catabolic process"/>
    <property type="evidence" value="ECO:0007669"/>
    <property type="project" value="UniProtKB-UniRule"/>
</dbReference>
<comment type="pathway">
    <text evidence="3 16">Protein modification; protein ubiquitination.</text>
</comment>
<name>A0AAD6Z4H1_9AGAR</name>
<evidence type="ECO:0000256" key="5">
    <source>
        <dbReference type="ARBA" id="ARBA00012483"/>
    </source>
</evidence>
<dbReference type="GO" id="GO:0043023">
    <property type="term" value="F:ribosomal large subunit binding"/>
    <property type="evidence" value="ECO:0007669"/>
    <property type="project" value="TreeGrafter"/>
</dbReference>
<organism evidence="18 19">
    <name type="scientific">Mycena albidolilacea</name>
    <dbReference type="NCBI Taxonomy" id="1033008"/>
    <lineage>
        <taxon>Eukaryota</taxon>
        <taxon>Fungi</taxon>
        <taxon>Dikarya</taxon>
        <taxon>Basidiomycota</taxon>
        <taxon>Agaricomycotina</taxon>
        <taxon>Agaricomycetes</taxon>
        <taxon>Agaricomycetidae</taxon>
        <taxon>Agaricales</taxon>
        <taxon>Marasmiineae</taxon>
        <taxon>Mycenaceae</taxon>
        <taxon>Mycena</taxon>
    </lineage>
</organism>
<evidence type="ECO:0000313" key="18">
    <source>
        <dbReference type="EMBL" id="KAJ7306773.1"/>
    </source>
</evidence>
<dbReference type="InterPro" id="IPR054477">
    <property type="entry name" value="LTN1_E3_ligase_6th"/>
</dbReference>
<evidence type="ECO:0000259" key="17">
    <source>
        <dbReference type="PROSITE" id="PS50089"/>
    </source>
</evidence>
<dbReference type="PANTHER" id="PTHR12389:SF0">
    <property type="entry name" value="E3 UBIQUITIN-PROTEIN LIGASE LISTERIN"/>
    <property type="match status" value="1"/>
</dbReference>
<dbReference type="GO" id="GO:0008270">
    <property type="term" value="F:zinc ion binding"/>
    <property type="evidence" value="ECO:0007669"/>
    <property type="project" value="UniProtKB-KW"/>
</dbReference>
<dbReference type="AlphaFoldDB" id="A0AAD6Z4H1"/>
<dbReference type="Pfam" id="PF23009">
    <property type="entry name" value="UBC_like"/>
    <property type="match status" value="1"/>
</dbReference>
<keyword evidence="7" id="KW-0963">Cytoplasm</keyword>
<dbReference type="GO" id="GO:0061630">
    <property type="term" value="F:ubiquitin protein ligase activity"/>
    <property type="evidence" value="ECO:0007669"/>
    <property type="project" value="UniProtKB-UniRule"/>
</dbReference>
<dbReference type="CDD" id="cd16491">
    <property type="entry name" value="RING-CH-C4HC3_LTN1"/>
    <property type="match status" value="1"/>
</dbReference>
<comment type="function">
    <text evidence="14">E3 ubiquitin-protein ligase component of the ribosome quality control complex (RQC), a ribosome-associated complex that mediates ubiquitination and extraction of incompletely synthesized nascent chains for proteasomal degradation. Mediates ubiquitination of proteins derived from mRNAs lacking stop codons (non-stop proteins) and other translation arrest products induced by poly-lysine sequences and tandem rare codons. Ubiquitination leads to CDC48 recruitment for extraction and degradation of the incomplete translation product. May indirectly play a role in chromatin function and transcription.</text>
</comment>
<evidence type="ECO:0000256" key="6">
    <source>
        <dbReference type="ARBA" id="ARBA00017157"/>
    </source>
</evidence>
<keyword evidence="8 16" id="KW-0808">Transferase</keyword>
<proteinExistence type="inferred from homology"/>
<dbReference type="InterPro" id="IPR039795">
    <property type="entry name" value="LTN1/Rkr1"/>
</dbReference>
<sequence>MAAHPEAAAGALELLVNGETRDLQGLTAVGADALPSSSGAAAGPLDPLFADTPPVPMALLARVLQRGALFLSPVASRAALARVVRAFAERVESALAAPTDSVPLGLAAGSFDAELQLLASVLAGRPDAADADMRRTLLPAVYVFAYVLPRAVPLGEDVVRVARSIWAQWKEQEDGGAGLRAEVVAEVKRRLSVLVCSTDVCVTPEEILDALAEGTLAPAIDAVADIFPAKAELDAMLDALPADPSTPSLAVLHPHLLPASALRPHKRPAAHDARGFSAYARILAGLLQALAADRRAAKEQHVWALRHVLVLAIEAEDVLAVPTAPSAVFDRSVDRGALEGIGARAQQLTAYLLTATAEEGWRTRALEAASGDKPLVGGLPGLLVELVRCARRTDGSRECRVLERVLQHVLQDADKAEADLWMVFARKIEKSVPETCIAIVSAVSASTLEPPRLERYRNELAADLLGISSSKANTQGLLSLRKLAASAPGLDSDVVFLPQQRSVNIFKACQQWVASDEDIEEELESAMTLVFFHLAPLVQNVPGTHWDLIFDVVESNLENASLTDDETLVSLARTLRLIILIQDLTLTNKTLRASWQERQMQILTMVRDLAAGQLDDMAGSTPRSTCRELVLSIVQDLPTSLITEDTLPKMCHLLADPSVDVQKMTYQLLTVAARKRTEHFVVEAGVDVDAVAKADLPLELLDILQTNLNLNQSDYEDLDESIVFGYLLGWMVVFDLFSDASLKVRLSYIDQLRTLDIIGTSFIPNLLGLLGVDQGIPKAFKLDVWTVDEYLVQLYESGSPWSLQVLAAHLYYRALLTVPSLIYNWVLDCKDRQLSSSIATYTSLHFSPVLIRAELAHVKSPEATAELVDDNLTVKVATAVNEIVASYLVDEHQLEIKLKIPSDWPLHKIEVKDVRRVGVEETRWRAWILAVQQTLWSQNGRIVDGLGLFKKNVTLHFEGQVECAICYSIISVMDLTLPTKPCKTCKNRFHSGCLYKWFSTSHSSSCPLCRSDII</sequence>
<comment type="caution">
    <text evidence="18">The sequence shown here is derived from an EMBL/GenBank/DDBJ whole genome shotgun (WGS) entry which is preliminary data.</text>
</comment>
<dbReference type="GO" id="GO:0072344">
    <property type="term" value="P:rescue of stalled ribosome"/>
    <property type="evidence" value="ECO:0007669"/>
    <property type="project" value="UniProtKB-UniRule"/>
</dbReference>
<protein>
    <recommendedName>
        <fullName evidence="6 16">E3 ubiquitin-protein ligase listerin</fullName>
        <ecNumber evidence="5 16">2.3.2.27</ecNumber>
    </recommendedName>
    <alternativeName>
        <fullName evidence="16">RING-type E3 ubiquitin transferase listerin</fullName>
    </alternativeName>
</protein>
<dbReference type="Pfam" id="PF22999">
    <property type="entry name" value="LTN1_E3_ligase_6th"/>
    <property type="match status" value="1"/>
</dbReference>
<evidence type="ECO:0000256" key="16">
    <source>
        <dbReference type="RuleBase" id="RU367090"/>
    </source>
</evidence>
<evidence type="ECO:0000256" key="1">
    <source>
        <dbReference type="ARBA" id="ARBA00000900"/>
    </source>
</evidence>
<dbReference type="Proteomes" id="UP001218218">
    <property type="component" value="Unassembled WGS sequence"/>
</dbReference>
<evidence type="ECO:0000256" key="8">
    <source>
        <dbReference type="ARBA" id="ARBA00022679"/>
    </source>
</evidence>
<evidence type="ECO:0000256" key="12">
    <source>
        <dbReference type="ARBA" id="ARBA00022786"/>
    </source>
</evidence>
<evidence type="ECO:0000256" key="2">
    <source>
        <dbReference type="ARBA" id="ARBA00004514"/>
    </source>
</evidence>
<dbReference type="FunFam" id="3.30.40.10:FF:000038">
    <property type="entry name" value="E3 ubiquitin-protein ligase listerin"/>
    <property type="match status" value="1"/>
</dbReference>
<dbReference type="InterPro" id="IPR013083">
    <property type="entry name" value="Znf_RING/FYVE/PHD"/>
</dbReference>
<keyword evidence="19" id="KW-1185">Reference proteome</keyword>
<dbReference type="InterPro" id="IPR001841">
    <property type="entry name" value="Znf_RING"/>
</dbReference>
<evidence type="ECO:0000256" key="11">
    <source>
        <dbReference type="ARBA" id="ARBA00022771"/>
    </source>
</evidence>
<comment type="function">
    <text evidence="16">E3 ubiquitin-protein ligase. Component of the ribosome quality control complex (RQC), a ribosome-associated complex that mediates ubiquitination and extraction of incompletely synthesized nascent chains for proteasomal degradation.</text>
</comment>
<evidence type="ECO:0000256" key="9">
    <source>
        <dbReference type="ARBA" id="ARBA00022723"/>
    </source>
</evidence>
<keyword evidence="13 16" id="KW-0862">Zinc</keyword>
<comment type="subunit">
    <text evidence="16">Component of the ribosome quality control complex (RQC).</text>
</comment>